<comment type="caution">
    <text evidence="5">The sequence shown here is derived from an EMBL/GenBank/DDBJ whole genome shotgun (WGS) entry which is preliminary data.</text>
</comment>
<dbReference type="Pfam" id="PF08699">
    <property type="entry name" value="ArgoL1"/>
    <property type="match status" value="1"/>
</dbReference>
<evidence type="ECO:0008006" key="7">
    <source>
        <dbReference type="Google" id="ProtNLM"/>
    </source>
</evidence>
<dbReference type="Pfam" id="PF16488">
    <property type="entry name" value="ArgoL2"/>
    <property type="match status" value="1"/>
</dbReference>
<feature type="region of interest" description="Disordered" evidence="2">
    <location>
        <begin position="191"/>
        <end position="219"/>
    </location>
</feature>
<evidence type="ECO:0000313" key="6">
    <source>
        <dbReference type="Proteomes" id="UP001150879"/>
    </source>
</evidence>
<dbReference type="InterPro" id="IPR036085">
    <property type="entry name" value="PAZ_dom_sf"/>
</dbReference>
<accession>A0A9W9T1S2</accession>
<dbReference type="SUPFAM" id="SSF101690">
    <property type="entry name" value="PAZ domain"/>
    <property type="match status" value="1"/>
</dbReference>
<dbReference type="InterPro" id="IPR032472">
    <property type="entry name" value="ArgoL2"/>
</dbReference>
<evidence type="ECO:0000259" key="4">
    <source>
        <dbReference type="PROSITE" id="PS50822"/>
    </source>
</evidence>
<dbReference type="SUPFAM" id="SSF53098">
    <property type="entry name" value="Ribonuclease H-like"/>
    <property type="match status" value="1"/>
</dbReference>
<name>A0A9W9T1S2_9EURO</name>
<evidence type="ECO:0000313" key="5">
    <source>
        <dbReference type="EMBL" id="KAJ5206207.1"/>
    </source>
</evidence>
<dbReference type="InterPro" id="IPR003165">
    <property type="entry name" value="Piwi"/>
</dbReference>
<reference evidence="5" key="1">
    <citation type="submission" date="2022-11" db="EMBL/GenBank/DDBJ databases">
        <authorList>
            <person name="Petersen C."/>
        </authorList>
    </citation>
    <scope>NUCLEOTIDE SEQUENCE</scope>
    <source>
        <strain evidence="5">IBT 16849</strain>
    </source>
</reference>
<feature type="compositionally biased region" description="Basic and acidic residues" evidence="2">
    <location>
        <begin position="35"/>
        <end position="52"/>
    </location>
</feature>
<feature type="compositionally biased region" description="Basic and acidic residues" evidence="2">
    <location>
        <begin position="17"/>
        <end position="27"/>
    </location>
</feature>
<proteinExistence type="inferred from homology"/>
<dbReference type="AlphaFoldDB" id="A0A9W9T1S2"/>
<dbReference type="InterPro" id="IPR014811">
    <property type="entry name" value="ArgoL1"/>
</dbReference>
<evidence type="ECO:0000256" key="2">
    <source>
        <dbReference type="SAM" id="MobiDB-lite"/>
    </source>
</evidence>
<dbReference type="Pfam" id="PF02170">
    <property type="entry name" value="PAZ"/>
    <property type="match status" value="1"/>
</dbReference>
<dbReference type="CDD" id="cd02846">
    <property type="entry name" value="PAZ_argonaute_like"/>
    <property type="match status" value="1"/>
</dbReference>
<dbReference type="GO" id="GO:0003723">
    <property type="term" value="F:RNA binding"/>
    <property type="evidence" value="ECO:0007669"/>
    <property type="project" value="InterPro"/>
</dbReference>
<dbReference type="InterPro" id="IPR012337">
    <property type="entry name" value="RNaseH-like_sf"/>
</dbReference>
<comment type="similarity">
    <text evidence="1">Belongs to the argonaute family.</text>
</comment>
<dbReference type="Pfam" id="PF16486">
    <property type="entry name" value="ArgoN"/>
    <property type="match status" value="1"/>
</dbReference>
<evidence type="ECO:0000259" key="3">
    <source>
        <dbReference type="PROSITE" id="PS50821"/>
    </source>
</evidence>
<dbReference type="InterPro" id="IPR032474">
    <property type="entry name" value="Argonaute_N"/>
</dbReference>
<evidence type="ECO:0000256" key="1">
    <source>
        <dbReference type="RuleBase" id="RU361178"/>
    </source>
</evidence>
<dbReference type="SMART" id="SM00949">
    <property type="entry name" value="PAZ"/>
    <property type="match status" value="1"/>
</dbReference>
<reference evidence="5" key="2">
    <citation type="journal article" date="2023" name="IMA Fungus">
        <title>Comparative genomic study of the Penicillium genus elucidates a diverse pangenome and 15 lateral gene transfer events.</title>
        <authorList>
            <person name="Petersen C."/>
            <person name="Sorensen T."/>
            <person name="Nielsen M.R."/>
            <person name="Sondergaard T.E."/>
            <person name="Sorensen J.L."/>
            <person name="Fitzpatrick D.A."/>
            <person name="Frisvad J.C."/>
            <person name="Nielsen K.L."/>
        </authorList>
    </citation>
    <scope>NUCLEOTIDE SEQUENCE</scope>
    <source>
        <strain evidence="5">IBT 16849</strain>
    </source>
</reference>
<dbReference type="OrthoDB" id="10252740at2759"/>
<dbReference type="PROSITE" id="PS50821">
    <property type="entry name" value="PAZ"/>
    <property type="match status" value="1"/>
</dbReference>
<dbReference type="SMART" id="SM00950">
    <property type="entry name" value="Piwi"/>
    <property type="match status" value="1"/>
</dbReference>
<sequence>MSGRAHGDLPIRGGRGGGDRSGSRGRGDGGSSSRGSDRGYSGDRGRGSDRGGGRGGRGSSGVPEGPTRMLTDPVEPPSSRVQAFEDRYVAEASKARQVLKSLARRPGYGTQGRSIVLRANFFPMEFKPGIKFHSYRLKVKPEVKKGQQKFILESMLRKYAPFKNIGVATDGATEIVTTELLPADRPPFICSSSNGNGNGNSHGHGHGSGSSSNGPWAATLNHDSSYSPADILAAIEDVDRREEIENEAPSLRVLNILMSAHPFKDAGICIIGKGRNKFFRMDRRKQSMEMTDSAEAARGYYSSVRVCAGRIMLNLNVSHGAFFVPGPLSRLTMEFVDNHGQERELLNRWLRGMKVYALHLRTRENGAGVQEKPIKSILGLATPRDGRGSSNPVHPPIVPRVGSSAANVKFWMGDDKKGDYMSVADYFKKTYNITLKYPDTMPVVNVGTRERPIYLPMEVCEVLPGQPYRPEPSMIQRQNMIKFSCRRPPQNYDSIMNEGLDIMGISGGHTKVVGIKPGNEMVTVPARILNAPNLLYGGKKTASPRNGSWNLISTKFAQGAQISKWTCLWIRKRGTNDGLTNPDASMDAFYRKLRDHGLSLPAPSKPYISVLLDKNEQENRDIIREPFKKFAGVFPFVVVLLPTTDAKIFDFVKYAGDIKTGVLTHCMQSSKFRNANEQYLSNNAMKVNLKMGGCNQLLQPSSARFIGAAKNTMVVGLDVTHPSSVDPEVFPSVAAIVASIDYRMGQWPGEVRAQTRRQEHIEFLTDMMLTRLRLWKDTNNGNLPQNILVYRDGVSDGQFAMVLVEELPKIQAAAKTIYRGTMPNITIVVCGKRHNVRFYPTNSRDQDRTSNPINGCVVDRGVTRPIYWDFYLQAQAPLQGSARPAHYIVIHDEIFTNSKVNTDRKPADVLQELTHNICYMMGRATRSISYSTPAFLADKFCDRARKYLLAYYHDNNENIDKMDKFLGTTLSMARACQNNMVYI</sequence>
<dbReference type="InterPro" id="IPR003100">
    <property type="entry name" value="PAZ_dom"/>
</dbReference>
<protein>
    <recommendedName>
        <fullName evidence="7">Piwi domain-containing protein</fullName>
    </recommendedName>
</protein>
<dbReference type="Gene3D" id="3.40.50.2300">
    <property type="match status" value="1"/>
</dbReference>
<dbReference type="SMART" id="SM01163">
    <property type="entry name" value="DUF1785"/>
    <property type="match status" value="1"/>
</dbReference>
<dbReference type="Gene3D" id="3.30.420.10">
    <property type="entry name" value="Ribonuclease H-like superfamily/Ribonuclease H"/>
    <property type="match status" value="1"/>
</dbReference>
<dbReference type="CDD" id="cd04657">
    <property type="entry name" value="Piwi_ago-like"/>
    <property type="match status" value="1"/>
</dbReference>
<dbReference type="InterPro" id="IPR045246">
    <property type="entry name" value="Piwi_ago-like"/>
</dbReference>
<feature type="domain" description="Piwi" evidence="4">
    <location>
        <begin position="636"/>
        <end position="949"/>
    </location>
</feature>
<dbReference type="Pfam" id="PF02171">
    <property type="entry name" value="Piwi"/>
    <property type="match status" value="1"/>
</dbReference>
<feature type="compositionally biased region" description="Gly residues" evidence="2">
    <location>
        <begin position="196"/>
        <end position="208"/>
    </location>
</feature>
<keyword evidence="6" id="KW-1185">Reference proteome</keyword>
<dbReference type="InterPro" id="IPR036397">
    <property type="entry name" value="RNaseH_sf"/>
</dbReference>
<dbReference type="PANTHER" id="PTHR22891">
    <property type="entry name" value="EUKARYOTIC TRANSLATION INITIATION FACTOR 2C"/>
    <property type="match status" value="1"/>
</dbReference>
<gene>
    <name evidence="5" type="ORF">N7472_002655</name>
</gene>
<organism evidence="5 6">
    <name type="scientific">Penicillium cf. griseofulvum</name>
    <dbReference type="NCBI Taxonomy" id="2972120"/>
    <lineage>
        <taxon>Eukaryota</taxon>
        <taxon>Fungi</taxon>
        <taxon>Dikarya</taxon>
        <taxon>Ascomycota</taxon>
        <taxon>Pezizomycotina</taxon>
        <taxon>Eurotiomycetes</taxon>
        <taxon>Eurotiomycetidae</taxon>
        <taxon>Eurotiales</taxon>
        <taxon>Aspergillaceae</taxon>
        <taxon>Penicillium</taxon>
    </lineage>
</organism>
<feature type="region of interest" description="Disordered" evidence="2">
    <location>
        <begin position="1"/>
        <end position="79"/>
    </location>
</feature>
<dbReference type="Proteomes" id="UP001150879">
    <property type="component" value="Unassembled WGS sequence"/>
</dbReference>
<dbReference type="EMBL" id="JAPQKP010000002">
    <property type="protein sequence ID" value="KAJ5206207.1"/>
    <property type="molecule type" value="Genomic_DNA"/>
</dbReference>
<dbReference type="PROSITE" id="PS50822">
    <property type="entry name" value="PIWI"/>
    <property type="match status" value="1"/>
</dbReference>
<feature type="domain" description="PAZ" evidence="3">
    <location>
        <begin position="327"/>
        <end position="464"/>
    </location>
</feature>
<dbReference type="Gene3D" id="2.170.260.10">
    <property type="entry name" value="paz domain"/>
    <property type="match status" value="1"/>
</dbReference>